<evidence type="ECO:0000256" key="6">
    <source>
        <dbReference type="ARBA" id="ARBA00022660"/>
    </source>
</evidence>
<reference evidence="19" key="1">
    <citation type="journal article" date="2018" name="Mitochondrial DNA Part B Resour">
        <title>The complete mitochondrial genome of Echiniscus testudo (Heterotardigrada: Echiniscidae).</title>
        <authorList>
            <person name="Arakawa K."/>
        </authorList>
    </citation>
    <scope>NUCLEOTIDE SEQUENCE</scope>
</reference>
<dbReference type="EC" id="7.1.1.2" evidence="3"/>
<dbReference type="GO" id="GO:0006120">
    <property type="term" value="P:mitochondrial electron transport, NADH to ubiquinone"/>
    <property type="evidence" value="ECO:0007669"/>
    <property type="project" value="TreeGrafter"/>
</dbReference>
<evidence type="ECO:0000256" key="14">
    <source>
        <dbReference type="ARBA" id="ARBA00023128"/>
    </source>
</evidence>
<keyword evidence="10" id="KW-0249">Electron transport</keyword>
<geneLocation type="mitochondrion" evidence="19"/>
<feature type="transmembrane region" description="Helical" evidence="18">
    <location>
        <begin position="163"/>
        <end position="183"/>
    </location>
</feature>
<sequence>MFFNNMLVVWMLMEINTFSFFMFSSTYSMKKMENLLYVFFFQIFSSFFLILSIYLNLEQKDVLMFFAILIKMAFFPLFFWYFFLYNFYNKNLFILLTFQKTFVFILITLIFVNFFFFFFLLFSLLVVFLNFSQNLLKMIFIFSSLFHSCWMMMTFLFSKFIWLTYFVVYSFLLYYVLFTFLSFKDIKISFLKNNLSMIFILLSISSLPPFMMFLPKLYLIFNLQFFFLILLIFIVLTLLNITLYMRVLFFLSLGDMKMFKFIDLKNNFILYLIFANFFFLMFI</sequence>
<keyword evidence="12" id="KW-0520">NAD</keyword>
<evidence type="ECO:0000256" key="5">
    <source>
        <dbReference type="ARBA" id="ARBA00022448"/>
    </source>
</evidence>
<keyword evidence="9" id="KW-1278">Translocase</keyword>
<keyword evidence="7 18" id="KW-0812">Transmembrane</keyword>
<feature type="transmembrane region" description="Helical" evidence="18">
    <location>
        <begin position="7"/>
        <end position="29"/>
    </location>
</feature>
<evidence type="ECO:0000256" key="18">
    <source>
        <dbReference type="SAM" id="Phobius"/>
    </source>
</evidence>
<comment type="subcellular location">
    <subcellularLocation>
        <location evidence="1">Mitochondrion inner membrane</location>
        <topology evidence="1">Multi-pass membrane protein</topology>
    </subcellularLocation>
</comment>
<gene>
    <name evidence="19" type="primary">nad2</name>
</gene>
<keyword evidence="6" id="KW-0679">Respiratory chain</keyword>
<evidence type="ECO:0000256" key="12">
    <source>
        <dbReference type="ARBA" id="ARBA00023027"/>
    </source>
</evidence>
<evidence type="ECO:0000256" key="17">
    <source>
        <dbReference type="ARBA" id="ARBA00049551"/>
    </source>
</evidence>
<feature type="transmembrane region" description="Helical" evidence="18">
    <location>
        <begin position="220"/>
        <end position="243"/>
    </location>
</feature>
<keyword evidence="8" id="KW-0999">Mitochondrion inner membrane</keyword>
<feature type="transmembrane region" description="Helical" evidence="18">
    <location>
        <begin position="62"/>
        <end position="83"/>
    </location>
</feature>
<feature type="transmembrane region" description="Helical" evidence="18">
    <location>
        <begin position="35"/>
        <end position="55"/>
    </location>
</feature>
<evidence type="ECO:0000256" key="11">
    <source>
        <dbReference type="ARBA" id="ARBA00022989"/>
    </source>
</evidence>
<dbReference type="EMBL" id="LC385650">
    <property type="protein sequence ID" value="BBE15734.1"/>
    <property type="molecule type" value="Genomic_DNA"/>
</dbReference>
<dbReference type="InterPro" id="IPR050175">
    <property type="entry name" value="Complex_I_Subunit_2"/>
</dbReference>
<accession>A0A348BR65</accession>
<feature type="transmembrane region" description="Helical" evidence="18">
    <location>
        <begin position="264"/>
        <end position="282"/>
    </location>
</feature>
<evidence type="ECO:0000256" key="4">
    <source>
        <dbReference type="ARBA" id="ARBA00021008"/>
    </source>
</evidence>
<feature type="transmembrane region" description="Helical" evidence="18">
    <location>
        <begin position="138"/>
        <end position="157"/>
    </location>
</feature>
<keyword evidence="14 19" id="KW-0496">Mitochondrion</keyword>
<organism evidence="19">
    <name type="scientific">Echiniscus testudo</name>
    <name type="common">Water bear</name>
    <dbReference type="NCBI Taxonomy" id="399800"/>
    <lineage>
        <taxon>Eukaryota</taxon>
        <taxon>Metazoa</taxon>
        <taxon>Ecdysozoa</taxon>
        <taxon>Tardigrada</taxon>
        <taxon>Heterotardigrada</taxon>
        <taxon>Echiniscoidea</taxon>
        <taxon>Echiniscidae</taxon>
        <taxon>Echiniscus</taxon>
    </lineage>
</organism>
<feature type="transmembrane region" description="Helical" evidence="18">
    <location>
        <begin position="103"/>
        <end position="131"/>
    </location>
</feature>
<evidence type="ECO:0000256" key="15">
    <source>
        <dbReference type="ARBA" id="ARBA00023136"/>
    </source>
</evidence>
<proteinExistence type="inferred from homology"/>
<evidence type="ECO:0000256" key="7">
    <source>
        <dbReference type="ARBA" id="ARBA00022692"/>
    </source>
</evidence>
<dbReference type="PANTHER" id="PTHR46552:SF1">
    <property type="entry name" value="NADH-UBIQUINONE OXIDOREDUCTASE CHAIN 2"/>
    <property type="match status" value="1"/>
</dbReference>
<evidence type="ECO:0000256" key="10">
    <source>
        <dbReference type="ARBA" id="ARBA00022982"/>
    </source>
</evidence>
<evidence type="ECO:0000313" key="19">
    <source>
        <dbReference type="EMBL" id="BBE15734.1"/>
    </source>
</evidence>
<dbReference type="AlphaFoldDB" id="A0A348BR65"/>
<evidence type="ECO:0000256" key="8">
    <source>
        <dbReference type="ARBA" id="ARBA00022792"/>
    </source>
</evidence>
<name>A0A348BR65_ECHTS</name>
<comment type="catalytic activity">
    <reaction evidence="17">
        <text>a ubiquinone + NADH + 5 H(+)(in) = a ubiquinol + NAD(+) + 4 H(+)(out)</text>
        <dbReference type="Rhea" id="RHEA:29091"/>
        <dbReference type="Rhea" id="RHEA-COMP:9565"/>
        <dbReference type="Rhea" id="RHEA-COMP:9566"/>
        <dbReference type="ChEBI" id="CHEBI:15378"/>
        <dbReference type="ChEBI" id="CHEBI:16389"/>
        <dbReference type="ChEBI" id="CHEBI:17976"/>
        <dbReference type="ChEBI" id="CHEBI:57540"/>
        <dbReference type="ChEBI" id="CHEBI:57945"/>
        <dbReference type="EC" id="7.1.1.2"/>
    </reaction>
</comment>
<protein>
    <recommendedName>
        <fullName evidence="4">NADH-ubiquinone oxidoreductase chain 2</fullName>
        <ecNumber evidence="3">7.1.1.2</ecNumber>
    </recommendedName>
    <alternativeName>
        <fullName evidence="16">NADH dehydrogenase subunit 2</fullName>
    </alternativeName>
</protein>
<dbReference type="PANTHER" id="PTHR46552">
    <property type="entry name" value="NADH-UBIQUINONE OXIDOREDUCTASE CHAIN 2"/>
    <property type="match status" value="1"/>
</dbReference>
<dbReference type="GO" id="GO:0005743">
    <property type="term" value="C:mitochondrial inner membrane"/>
    <property type="evidence" value="ECO:0007669"/>
    <property type="project" value="UniProtKB-SubCell"/>
</dbReference>
<keyword evidence="11 18" id="KW-1133">Transmembrane helix</keyword>
<keyword evidence="13" id="KW-0830">Ubiquinone</keyword>
<keyword evidence="5" id="KW-0813">Transport</keyword>
<evidence type="ECO:0000256" key="3">
    <source>
        <dbReference type="ARBA" id="ARBA00012944"/>
    </source>
</evidence>
<dbReference type="GO" id="GO:0008137">
    <property type="term" value="F:NADH dehydrogenase (ubiquinone) activity"/>
    <property type="evidence" value="ECO:0007669"/>
    <property type="project" value="UniProtKB-EC"/>
</dbReference>
<comment type="similarity">
    <text evidence="2">Belongs to the complex I subunit 2 family.</text>
</comment>
<keyword evidence="15 18" id="KW-0472">Membrane</keyword>
<evidence type="ECO:0000256" key="13">
    <source>
        <dbReference type="ARBA" id="ARBA00023075"/>
    </source>
</evidence>
<evidence type="ECO:0000256" key="2">
    <source>
        <dbReference type="ARBA" id="ARBA00007012"/>
    </source>
</evidence>
<evidence type="ECO:0000256" key="9">
    <source>
        <dbReference type="ARBA" id="ARBA00022967"/>
    </source>
</evidence>
<feature type="transmembrane region" description="Helical" evidence="18">
    <location>
        <begin position="195"/>
        <end position="214"/>
    </location>
</feature>
<evidence type="ECO:0000256" key="16">
    <source>
        <dbReference type="ARBA" id="ARBA00031028"/>
    </source>
</evidence>
<evidence type="ECO:0000256" key="1">
    <source>
        <dbReference type="ARBA" id="ARBA00004448"/>
    </source>
</evidence>